<feature type="compositionally biased region" description="Basic and acidic residues" evidence="1">
    <location>
        <begin position="166"/>
        <end position="177"/>
    </location>
</feature>
<dbReference type="InterPro" id="IPR013860">
    <property type="entry name" value="AreA_GATA"/>
</dbReference>
<dbReference type="PANTHER" id="PTHR28051:SF1">
    <property type="entry name" value="PROTEIN MTL1-RELATED"/>
    <property type="match status" value="1"/>
</dbReference>
<dbReference type="Pfam" id="PF08550">
    <property type="entry name" value="GATA_AreA"/>
    <property type="match status" value="1"/>
</dbReference>
<feature type="region of interest" description="Disordered" evidence="1">
    <location>
        <begin position="579"/>
        <end position="794"/>
    </location>
</feature>
<dbReference type="PANTHER" id="PTHR28051">
    <property type="entry name" value="PROTEIN MTL1-RELATED"/>
    <property type="match status" value="1"/>
</dbReference>
<feature type="region of interest" description="Disordered" evidence="1">
    <location>
        <begin position="153"/>
        <end position="183"/>
    </location>
</feature>
<evidence type="ECO:0000259" key="2">
    <source>
        <dbReference type="Pfam" id="PF08550"/>
    </source>
</evidence>
<name>A0A1J8QKN5_9AGAM</name>
<dbReference type="GO" id="GO:0042149">
    <property type="term" value="P:cellular response to glucose starvation"/>
    <property type="evidence" value="ECO:0007669"/>
    <property type="project" value="TreeGrafter"/>
</dbReference>
<feature type="compositionally biased region" description="Low complexity" evidence="1">
    <location>
        <begin position="855"/>
        <end position="869"/>
    </location>
</feature>
<evidence type="ECO:0000313" key="3">
    <source>
        <dbReference type="EMBL" id="OJA20451.1"/>
    </source>
</evidence>
<feature type="compositionally biased region" description="Polar residues" evidence="1">
    <location>
        <begin position="665"/>
        <end position="692"/>
    </location>
</feature>
<sequence>MANYLPVLLGSVSAMPDDTAVSDLPRGQVDYLSHEWREEDVWRSWRNMTRLKNEIANGIRLENASWRTWWKQRNNLSTVSPETLNWLKDSDVTWLYGPLHTADYPAPTPTPKPSPNTAAALDLPMIPSSPPPTKPILKHRSIMELLTSDLPSSPMFSPPDSDEDEVFHVHSDHEPPKHLTGPGVAGIIKRPPLMHTKSDTHISRLGPNRAFRRDSPPRIIPSGTQLASEKPPISPQGSSSDAMIVPFQKRKHISFNTFVEQCIAIEKPKKKRTMWNVEYPNSKAVGSSGYGEGYGAEDDGYDEDSEDGIIDEADELLFGDEDDRPHSQSHPHASYSPSASSHPSHPRSSPPPQNTSPLSSSTSEEEDEDEVLEMRVRHPSAAPSLPARSSSHSSSSTSSSSSRSRPPKARSASYSHSTNVNGSSLHRRRPSASALMRTCSTDKELITIALIAPTTLKTRAEEDEYPYVHPHSYPHPPTSDKWYSYCAQDSPVELVYVPRSYVSDDRDAGADHGVIEADPYHRSLQPGRFFDYPLVASPSPQQDVPIKEETRAYFEQHKGAGPEEGHVLRCAQDGVTTSVPVARNMGGPEVVVDTPVECTSRPRSRSRSRSKSHSRSRSRTPSPALISVQMPPPSTAVSVPRINSLHPPSSSGLLQPPDAGMSRGRSVSSPTLSSQTEVPQTRGRSITRTSSYSDRDSEGADSPMGSLSPDGAFGLSIGIGSAYAGGRGDREREGVSRLGERGRERVGRRTESGSSLSPEQQRPSAVVTLPPPEPKNKRTSSSSSDSSTISAISVCTTRQSPRLVVDTERNTRADLTEAVSAVIPTSPNQAQTIDDEQDRISRQPTPANSPILAMRSRLPSPKPSSPASSSRHERKPSSSMSRSPTRSEDRQGGTLVGRAVEIMSNAGAFIGSFWHTGAQASVTAP</sequence>
<dbReference type="InterPro" id="IPR052292">
    <property type="entry name" value="Glucose_repression_reg"/>
</dbReference>
<feature type="compositionally biased region" description="Low complexity" evidence="1">
    <location>
        <begin position="379"/>
        <end position="415"/>
    </location>
</feature>
<feature type="region of interest" description="Disordered" evidence="1">
    <location>
        <begin position="281"/>
        <end position="306"/>
    </location>
</feature>
<keyword evidence="4" id="KW-1185">Reference proteome</keyword>
<reference evidence="3 4" key="1">
    <citation type="submission" date="2016-03" db="EMBL/GenBank/DDBJ databases">
        <title>Comparative genomics of the ectomycorrhizal sister species Rhizopogon vinicolor and Rhizopogon vesiculosus (Basidiomycota: Boletales) reveals a divergence of the mating type B locus.</title>
        <authorList>
            <person name="Mujic A.B."/>
            <person name="Kuo A."/>
            <person name="Tritt A."/>
            <person name="Lipzen A."/>
            <person name="Chen C."/>
            <person name="Johnson J."/>
            <person name="Sharma A."/>
            <person name="Barry K."/>
            <person name="Grigoriev I.V."/>
            <person name="Spatafora J.W."/>
        </authorList>
    </citation>
    <scope>NUCLEOTIDE SEQUENCE [LARGE SCALE GENOMIC DNA]</scope>
    <source>
        <strain evidence="3 4">AM-OR11-056</strain>
    </source>
</reference>
<feature type="compositionally biased region" description="Basic and acidic residues" evidence="1">
    <location>
        <begin position="727"/>
        <end position="751"/>
    </location>
</feature>
<feature type="region of interest" description="Disordered" evidence="1">
    <location>
        <begin position="822"/>
        <end position="898"/>
    </location>
</feature>
<proteinExistence type="predicted"/>
<organism evidence="3 4">
    <name type="scientific">Rhizopogon vesiculosus</name>
    <dbReference type="NCBI Taxonomy" id="180088"/>
    <lineage>
        <taxon>Eukaryota</taxon>
        <taxon>Fungi</taxon>
        <taxon>Dikarya</taxon>
        <taxon>Basidiomycota</taxon>
        <taxon>Agaricomycotina</taxon>
        <taxon>Agaricomycetes</taxon>
        <taxon>Agaricomycetidae</taxon>
        <taxon>Boletales</taxon>
        <taxon>Suillineae</taxon>
        <taxon>Rhizopogonaceae</taxon>
        <taxon>Rhizopogon</taxon>
    </lineage>
</organism>
<protein>
    <recommendedName>
        <fullName evidence="2">Nitrogen regulatory protein areA GATA-like domain-containing protein</fullName>
    </recommendedName>
</protein>
<dbReference type="STRING" id="180088.A0A1J8QKN5"/>
<dbReference type="GO" id="GO:0005773">
    <property type="term" value="C:vacuole"/>
    <property type="evidence" value="ECO:0007669"/>
    <property type="project" value="GOC"/>
</dbReference>
<feature type="compositionally biased region" description="Acidic residues" evidence="1">
    <location>
        <begin position="295"/>
        <end position="306"/>
    </location>
</feature>
<evidence type="ECO:0000256" key="1">
    <source>
        <dbReference type="SAM" id="MobiDB-lite"/>
    </source>
</evidence>
<gene>
    <name evidence="3" type="ORF">AZE42_06079</name>
</gene>
<evidence type="ECO:0000313" key="4">
    <source>
        <dbReference type="Proteomes" id="UP000183567"/>
    </source>
</evidence>
<feature type="compositionally biased region" description="Low complexity" evidence="1">
    <location>
        <begin position="328"/>
        <end position="347"/>
    </location>
</feature>
<accession>A0A1J8QKN5</accession>
<feature type="domain" description="Nitrogen regulatory protein areA GATA-like" evidence="2">
    <location>
        <begin position="44"/>
        <end position="71"/>
    </location>
</feature>
<dbReference type="Proteomes" id="UP000183567">
    <property type="component" value="Unassembled WGS sequence"/>
</dbReference>
<feature type="region of interest" description="Disordered" evidence="1">
    <location>
        <begin position="197"/>
        <end position="240"/>
    </location>
</feature>
<feature type="compositionally biased region" description="Low complexity" evidence="1">
    <location>
        <begin position="779"/>
        <end position="793"/>
    </location>
</feature>
<feature type="region of interest" description="Disordered" evidence="1">
    <location>
        <begin position="319"/>
        <end position="435"/>
    </location>
</feature>
<dbReference type="GO" id="GO:0007039">
    <property type="term" value="P:protein catabolic process in the vacuole"/>
    <property type="evidence" value="ECO:0007669"/>
    <property type="project" value="TreeGrafter"/>
</dbReference>
<feature type="compositionally biased region" description="Basic residues" evidence="1">
    <location>
        <begin position="602"/>
        <end position="618"/>
    </location>
</feature>
<dbReference type="AlphaFoldDB" id="A0A1J8QKN5"/>
<dbReference type="EMBL" id="LVVM01000539">
    <property type="protein sequence ID" value="OJA20451.1"/>
    <property type="molecule type" value="Genomic_DNA"/>
</dbReference>
<feature type="compositionally biased region" description="Polar residues" evidence="1">
    <location>
        <begin position="823"/>
        <end position="832"/>
    </location>
</feature>
<dbReference type="OrthoDB" id="5563539at2759"/>
<comment type="caution">
    <text evidence="3">The sequence shown here is derived from an EMBL/GenBank/DDBJ whole genome shotgun (WGS) entry which is preliminary data.</text>
</comment>